<comment type="similarity">
    <text evidence="1">Belongs to the PPR family. P subfamily.</text>
</comment>
<dbReference type="Gene3D" id="1.25.40.10">
    <property type="entry name" value="Tetratricopeptide repeat domain"/>
    <property type="match status" value="2"/>
</dbReference>
<dbReference type="InterPro" id="IPR002885">
    <property type="entry name" value="PPR_rpt"/>
</dbReference>
<dbReference type="PROSITE" id="PS51375">
    <property type="entry name" value="PPR"/>
    <property type="match status" value="6"/>
</dbReference>
<dbReference type="Pfam" id="PF01535">
    <property type="entry name" value="PPR"/>
    <property type="match status" value="2"/>
</dbReference>
<dbReference type="EMBL" id="JACGWK010000009">
    <property type="protein sequence ID" value="KAL0333604.1"/>
    <property type="molecule type" value="Genomic_DNA"/>
</dbReference>
<dbReference type="PANTHER" id="PTHR47933:SF45">
    <property type="entry name" value="PENTACOTRIPEPTIDE-REPEAT REGION OF PRORP DOMAIN-CONTAINING PROTEIN"/>
    <property type="match status" value="1"/>
</dbReference>
<dbReference type="InterPro" id="IPR051240">
    <property type="entry name" value="Mito_RNA-Proc/Resp"/>
</dbReference>
<feature type="repeat" description="PPR" evidence="3">
    <location>
        <begin position="229"/>
        <end position="263"/>
    </location>
</feature>
<keyword evidence="2" id="KW-0677">Repeat</keyword>
<dbReference type="NCBIfam" id="TIGR00756">
    <property type="entry name" value="PPR"/>
    <property type="match status" value="5"/>
</dbReference>
<evidence type="ECO:0000256" key="1">
    <source>
        <dbReference type="ARBA" id="ARBA00007626"/>
    </source>
</evidence>
<name>A0AAW2MQH2_9LAMI</name>
<feature type="repeat" description="PPR" evidence="3">
    <location>
        <begin position="159"/>
        <end position="193"/>
    </location>
</feature>
<feature type="repeat" description="PPR" evidence="3">
    <location>
        <begin position="124"/>
        <end position="158"/>
    </location>
</feature>
<reference evidence="4" key="2">
    <citation type="journal article" date="2024" name="Plant">
        <title>Genomic evolution and insights into agronomic trait innovations of Sesamum species.</title>
        <authorList>
            <person name="Miao H."/>
            <person name="Wang L."/>
            <person name="Qu L."/>
            <person name="Liu H."/>
            <person name="Sun Y."/>
            <person name="Le M."/>
            <person name="Wang Q."/>
            <person name="Wei S."/>
            <person name="Zheng Y."/>
            <person name="Lin W."/>
            <person name="Duan Y."/>
            <person name="Cao H."/>
            <person name="Xiong S."/>
            <person name="Wang X."/>
            <person name="Wei L."/>
            <person name="Li C."/>
            <person name="Ma Q."/>
            <person name="Ju M."/>
            <person name="Zhao R."/>
            <person name="Li G."/>
            <person name="Mu C."/>
            <person name="Tian Q."/>
            <person name="Mei H."/>
            <person name="Zhang T."/>
            <person name="Gao T."/>
            <person name="Zhang H."/>
        </authorList>
    </citation>
    <scope>NUCLEOTIDE SEQUENCE</scope>
    <source>
        <strain evidence="4">G01</strain>
    </source>
</reference>
<proteinExistence type="inferred from homology"/>
<feature type="repeat" description="PPR" evidence="3">
    <location>
        <begin position="264"/>
        <end position="298"/>
    </location>
</feature>
<organism evidence="4">
    <name type="scientific">Sesamum angustifolium</name>
    <dbReference type="NCBI Taxonomy" id="2727405"/>
    <lineage>
        <taxon>Eukaryota</taxon>
        <taxon>Viridiplantae</taxon>
        <taxon>Streptophyta</taxon>
        <taxon>Embryophyta</taxon>
        <taxon>Tracheophyta</taxon>
        <taxon>Spermatophyta</taxon>
        <taxon>Magnoliopsida</taxon>
        <taxon>eudicotyledons</taxon>
        <taxon>Gunneridae</taxon>
        <taxon>Pentapetalae</taxon>
        <taxon>asterids</taxon>
        <taxon>lamiids</taxon>
        <taxon>Lamiales</taxon>
        <taxon>Pedaliaceae</taxon>
        <taxon>Sesamum</taxon>
    </lineage>
</organism>
<sequence length="455" mass="51065">MGFPEASYNILLVMRRKGLVQMSFGYYSILRVLLFGGKKLLAQLILTSFVKTYGMSDLSVCKIMVNYLCLHDVKKALLFLSTMNERQWSITIPVSIFKTLTNDGRVCDAYELLVGAENNFCDMNVFDYTIMIDALCKGRHIDKALDLCTLAKKKGIALNIVAYNSVINGLCSQGCLVEAFRLFDSLERVDVLPTEVTYGTLIDALVKEGLLQDARLLFGRMFLKDLRPATRIYNSLINGYCKSSLLEEAIKLFQDLELRDLKPDGFTVGALINGYCQKGDMEGALKLFIEFKSKSLLPDFLGFMYLIRGLCAKGRMEESRSILREMLQIQLVIDVLGRVDTGVESDSVENLLILLCERGSIHEAVTVLDEVAAMLFSAGENSSHQVMPSIYNGTDFHPLSSDTNNIENMLKICATEDGEKQQLKDFDSFYTLIHSLCLKGELAKANRFTKLLMEL</sequence>
<evidence type="ECO:0000256" key="2">
    <source>
        <dbReference type="ARBA" id="ARBA00022737"/>
    </source>
</evidence>
<evidence type="ECO:0000313" key="4">
    <source>
        <dbReference type="EMBL" id="KAL0333604.1"/>
    </source>
</evidence>
<feature type="repeat" description="PPR" evidence="3">
    <location>
        <begin position="299"/>
        <end position="333"/>
    </location>
</feature>
<evidence type="ECO:0000256" key="3">
    <source>
        <dbReference type="PROSITE-ProRule" id="PRU00708"/>
    </source>
</evidence>
<feature type="repeat" description="PPR" evidence="3">
    <location>
        <begin position="194"/>
        <end position="228"/>
    </location>
</feature>
<dbReference type="PANTHER" id="PTHR47933">
    <property type="entry name" value="PENTATRICOPEPTIDE REPEAT-CONTAINING PROTEIN 1, MITOCHONDRIAL"/>
    <property type="match status" value="1"/>
</dbReference>
<gene>
    <name evidence="4" type="ORF">Sangu_1516600</name>
</gene>
<protein>
    <submittedName>
        <fullName evidence="4">Pentatricopeptide repeat-containing protein, mitochondrial</fullName>
    </submittedName>
</protein>
<dbReference type="Pfam" id="PF13041">
    <property type="entry name" value="PPR_2"/>
    <property type="match status" value="2"/>
</dbReference>
<dbReference type="InterPro" id="IPR011990">
    <property type="entry name" value="TPR-like_helical_dom_sf"/>
</dbReference>
<reference evidence="4" key="1">
    <citation type="submission" date="2020-06" db="EMBL/GenBank/DDBJ databases">
        <authorList>
            <person name="Li T."/>
            <person name="Hu X."/>
            <person name="Zhang T."/>
            <person name="Song X."/>
            <person name="Zhang H."/>
            <person name="Dai N."/>
            <person name="Sheng W."/>
            <person name="Hou X."/>
            <person name="Wei L."/>
        </authorList>
    </citation>
    <scope>NUCLEOTIDE SEQUENCE</scope>
    <source>
        <strain evidence="4">G01</strain>
        <tissue evidence="4">Leaf</tissue>
    </source>
</reference>
<dbReference type="AlphaFoldDB" id="A0AAW2MQH2"/>
<comment type="caution">
    <text evidence="4">The sequence shown here is derived from an EMBL/GenBank/DDBJ whole genome shotgun (WGS) entry which is preliminary data.</text>
</comment>
<dbReference type="GO" id="GO:0003729">
    <property type="term" value="F:mRNA binding"/>
    <property type="evidence" value="ECO:0007669"/>
    <property type="project" value="TreeGrafter"/>
</dbReference>
<accession>A0AAW2MQH2</accession>